<organism evidence="5 7">
    <name type="scientific">Burkholderia contaminans</name>
    <dbReference type="NCBI Taxonomy" id="488447"/>
    <lineage>
        <taxon>Bacteria</taxon>
        <taxon>Pseudomonadati</taxon>
        <taxon>Pseudomonadota</taxon>
        <taxon>Betaproteobacteria</taxon>
        <taxon>Burkholderiales</taxon>
        <taxon>Burkholderiaceae</taxon>
        <taxon>Burkholderia</taxon>
        <taxon>Burkholderia cepacia complex</taxon>
    </lineage>
</organism>
<proteinExistence type="predicted"/>
<feature type="transmembrane region" description="Helical" evidence="1">
    <location>
        <begin position="37"/>
        <end position="54"/>
    </location>
</feature>
<dbReference type="EMBL" id="JAENIB010000038">
    <property type="protein sequence ID" value="MBK1935828.1"/>
    <property type="molecule type" value="Genomic_DNA"/>
</dbReference>
<dbReference type="EMBL" id="JAGEMX010000032">
    <property type="protein sequence ID" value="MBO1835486.1"/>
    <property type="molecule type" value="Genomic_DNA"/>
</dbReference>
<reference evidence="2" key="2">
    <citation type="submission" date="2021-01" db="EMBL/GenBank/DDBJ databases">
        <title>Outbreak of Burkholderia contaminns endophthalmitis traced to a clinical ventilation system.</title>
        <authorList>
            <person name="Lipuma J."/>
            <person name="Spilker T."/>
            <person name="Kratholm J."/>
        </authorList>
    </citation>
    <scope>NUCLEOTIDE SEQUENCE</scope>
    <source>
        <strain evidence="2">HI4954</strain>
    </source>
</reference>
<dbReference type="RefSeq" id="WP_027811091.1">
    <property type="nucleotide sequence ID" value="NZ_BSTW01000022.1"/>
</dbReference>
<name>A0A2S5DN34_9BURK</name>
<dbReference type="Proteomes" id="UP001220209">
    <property type="component" value="Plasmid unnamed2"/>
</dbReference>
<keyword evidence="1" id="KW-1133">Transmembrane helix</keyword>
<reference evidence="5 7" key="1">
    <citation type="submission" date="2018-01" db="EMBL/GenBank/DDBJ databases">
        <title>Successful Treatment of Persistent Burkholderia cepacia Bacteremia with Ceftazidime-Avibactam.</title>
        <authorList>
            <person name="Tamma P."/>
            <person name="Fan Y."/>
            <person name="Bergman Y."/>
            <person name="Sick-Samuels A."/>
            <person name="Hsu A."/>
            <person name="Timp W."/>
            <person name="Simner P."/>
        </authorList>
    </citation>
    <scope>NUCLEOTIDE SEQUENCE [LARGE SCALE GENOMIC DNA]</scope>
    <source>
        <strain evidence="5 7">170816</strain>
    </source>
</reference>
<evidence type="ECO:0000313" key="7">
    <source>
        <dbReference type="Proteomes" id="UP000238655"/>
    </source>
</evidence>
<geneLocation type="plasmid" evidence="6 9">
    <name>unnamed2</name>
</geneLocation>
<evidence type="ECO:0000256" key="1">
    <source>
        <dbReference type="SAM" id="Phobius"/>
    </source>
</evidence>
<evidence type="ECO:0000313" key="4">
    <source>
        <dbReference type="EMBL" id="MDN7569279.1"/>
    </source>
</evidence>
<dbReference type="Proteomes" id="UP001172109">
    <property type="component" value="Unassembled WGS sequence"/>
</dbReference>
<evidence type="ECO:0000313" key="3">
    <source>
        <dbReference type="EMBL" id="MBO1835486.1"/>
    </source>
</evidence>
<evidence type="ECO:0000313" key="9">
    <source>
        <dbReference type="Proteomes" id="UP001220209"/>
    </source>
</evidence>
<evidence type="ECO:0000313" key="8">
    <source>
        <dbReference type="Proteomes" id="UP000664048"/>
    </source>
</evidence>
<dbReference type="EMBL" id="PQVP01000004">
    <property type="protein sequence ID" value="POZ80497.1"/>
    <property type="molecule type" value="Genomic_DNA"/>
</dbReference>
<protein>
    <submittedName>
        <fullName evidence="5">Uncharacterized protein</fullName>
    </submittedName>
</protein>
<evidence type="ECO:0000313" key="5">
    <source>
        <dbReference type="EMBL" id="POZ80497.1"/>
    </source>
</evidence>
<reference evidence="6 9" key="4">
    <citation type="submission" date="2021-12" db="EMBL/GenBank/DDBJ databases">
        <title>Genomic and phenotypic characterization of three Burkholderia contaminans isolates recovered from different sources.</title>
        <authorList>
            <person name="Lopez De Volder A."/>
            <person name="Fan Y."/>
            <person name="Nunvar J."/>
            <person name="Herrera T."/>
            <person name="Timp W."/>
            <person name="Degrossi J."/>
        </authorList>
    </citation>
    <scope>NUCLEOTIDE SEQUENCE [LARGE SCALE GENOMIC DNA]</scope>
    <source>
        <strain evidence="6 9">LMG 23361</strain>
        <plasmid evidence="6 9">unnamed2</plasmid>
    </source>
</reference>
<keyword evidence="8" id="KW-1185">Reference proteome</keyword>
<dbReference type="Proteomes" id="UP000664048">
    <property type="component" value="Unassembled WGS sequence"/>
</dbReference>
<reference evidence="3 8" key="3">
    <citation type="submission" date="2021-03" db="EMBL/GenBank/DDBJ databases">
        <title>Clinical course, treatment and visual outcome of an outbreak of Burkholderia contaminans endophthalmitis following cataract surgery.</title>
        <authorList>
            <person name="Lind C."/>
            <person name="Olsen K."/>
            <person name="Angelsen N.K."/>
            <person name="Krefting E.A."/>
            <person name="Fossen K."/>
            <person name="Gravningen K."/>
            <person name="Depoorter E."/>
            <person name="Vandamme P."/>
            <person name="Bertelsen G."/>
        </authorList>
    </citation>
    <scope>NUCLEOTIDE SEQUENCE [LARGE SCALE GENOMIC DNA]</scope>
    <source>
        <strain evidence="3 8">51242556</strain>
    </source>
</reference>
<dbReference type="Proteomes" id="UP000611459">
    <property type="component" value="Unassembled WGS sequence"/>
</dbReference>
<keyword evidence="6" id="KW-0614">Plasmid</keyword>
<evidence type="ECO:0000313" key="6">
    <source>
        <dbReference type="EMBL" id="WFN23727.1"/>
    </source>
</evidence>
<gene>
    <name evidence="5" type="ORF">C3743_38450</name>
    <name evidence="3" type="ORF">J4M89_39510</name>
    <name evidence="2" type="ORF">JIN94_38715</name>
    <name evidence="6" type="ORF">LXE91_41595</name>
    <name evidence="4" type="ORF">QZM56_32740</name>
</gene>
<evidence type="ECO:0000313" key="2">
    <source>
        <dbReference type="EMBL" id="MBK1935828.1"/>
    </source>
</evidence>
<keyword evidence="1" id="KW-0812">Transmembrane</keyword>
<sequence>MDYVLANFMAIMAAAIFSVFTSFIASRSGRLIYRKIMWGYLTTLLVAAIVITVMQLPFTILAFGALFSCIFGVFAQLGVAVKLGHLIMTGAHYDDGWNTARSSNNASSDLSNDWFWRDQRNQMSHSDWRH</sequence>
<accession>A0A2S5DN34</accession>
<reference evidence="4" key="5">
    <citation type="submission" date="2023-07" db="EMBL/GenBank/DDBJ databases">
        <title>A collection of bacterial strains from the Burkholderia cepacia Research Laboratory and Repository.</title>
        <authorList>
            <person name="Lipuma J."/>
            <person name="Spilker T."/>
            <person name="Caverly L."/>
        </authorList>
    </citation>
    <scope>NUCLEOTIDE SEQUENCE</scope>
    <source>
        <strain evidence="4">AU44979</strain>
    </source>
</reference>
<dbReference type="EMBL" id="JAUJQS010000034">
    <property type="protein sequence ID" value="MDN7569279.1"/>
    <property type="molecule type" value="Genomic_DNA"/>
</dbReference>
<dbReference type="AlphaFoldDB" id="A0A2S5DN34"/>
<keyword evidence="1" id="KW-0472">Membrane</keyword>
<feature type="transmembrane region" description="Helical" evidence="1">
    <location>
        <begin position="60"/>
        <end position="81"/>
    </location>
</feature>
<feature type="transmembrane region" description="Helical" evidence="1">
    <location>
        <begin position="6"/>
        <end position="25"/>
    </location>
</feature>
<dbReference type="EMBL" id="CP090644">
    <property type="protein sequence ID" value="WFN23727.1"/>
    <property type="molecule type" value="Genomic_DNA"/>
</dbReference>
<dbReference type="Proteomes" id="UP000238655">
    <property type="component" value="Unassembled WGS sequence"/>
</dbReference>